<evidence type="ECO:0000256" key="5">
    <source>
        <dbReference type="ARBA" id="ARBA00022741"/>
    </source>
</evidence>
<evidence type="ECO:0000256" key="9">
    <source>
        <dbReference type="ARBA" id="ARBA00047356"/>
    </source>
</evidence>
<comment type="subcellular location">
    <subcellularLocation>
        <location evidence="1">Cell inner membrane</location>
        <topology evidence="1">Peripheral membrane protein</topology>
    </subcellularLocation>
</comment>
<evidence type="ECO:0000256" key="2">
    <source>
        <dbReference type="ARBA" id="ARBA00005417"/>
    </source>
</evidence>
<comment type="caution">
    <text evidence="11">The sequence shown here is derived from an EMBL/GenBank/DDBJ whole genome shotgun (WGS) entry which is preliminary data.</text>
</comment>
<dbReference type="InterPro" id="IPR003439">
    <property type="entry name" value="ABC_transporter-like_ATP-bd"/>
</dbReference>
<dbReference type="InterPro" id="IPR003593">
    <property type="entry name" value="AAA+_ATPase"/>
</dbReference>
<feature type="domain" description="ABC transporter" evidence="10">
    <location>
        <begin position="14"/>
        <end position="259"/>
    </location>
</feature>
<evidence type="ECO:0000256" key="7">
    <source>
        <dbReference type="ARBA" id="ARBA00023136"/>
    </source>
</evidence>
<dbReference type="Gene3D" id="3.40.50.300">
    <property type="entry name" value="P-loop containing nucleotide triphosphate hydrolases"/>
    <property type="match status" value="1"/>
</dbReference>
<comment type="similarity">
    <text evidence="2">Belongs to the ABC transporter superfamily.</text>
</comment>
<evidence type="ECO:0000256" key="6">
    <source>
        <dbReference type="ARBA" id="ARBA00022840"/>
    </source>
</evidence>
<dbReference type="GO" id="GO:0005524">
    <property type="term" value="F:ATP binding"/>
    <property type="evidence" value="ECO:0007669"/>
    <property type="project" value="UniProtKB-KW"/>
</dbReference>
<evidence type="ECO:0000256" key="1">
    <source>
        <dbReference type="ARBA" id="ARBA00004417"/>
    </source>
</evidence>
<gene>
    <name evidence="11" type="ORF">V6255_06965</name>
</gene>
<dbReference type="Pfam" id="PF00005">
    <property type="entry name" value="ABC_tran"/>
    <property type="match status" value="1"/>
</dbReference>
<dbReference type="CDD" id="cd03257">
    <property type="entry name" value="ABC_NikE_OppD_transporters"/>
    <property type="match status" value="1"/>
</dbReference>
<accession>A0ABU9HB56</accession>
<proteinExistence type="inferred from homology"/>
<dbReference type="EC" id="7.4.2.9" evidence="8"/>
<dbReference type="SMART" id="SM00382">
    <property type="entry name" value="AAA"/>
    <property type="match status" value="1"/>
</dbReference>
<dbReference type="PANTHER" id="PTHR43297:SF2">
    <property type="entry name" value="DIPEPTIDE TRANSPORT ATP-BINDING PROTEIN DPPD"/>
    <property type="match status" value="1"/>
</dbReference>
<keyword evidence="3" id="KW-0813">Transport</keyword>
<dbReference type="InterPro" id="IPR050388">
    <property type="entry name" value="ABC_Ni/Peptide_Import"/>
</dbReference>
<sequence>MTYIDNNNDHLLEVKNLNVEFPSVHGSVHAVRDISFKMGHEKIAIVGESGSGKSQTGRAILGLSPGNVTAEKLIFDGVDLQSLSTRDYRKIRGKRISMVMQDPKYSLNPVMTVGKQMIEACQIQMKVSKKQAISRCIEMLEAVRIRNPQRVFNTYPHEVSGGMGQRIMIAMMLLSSPDLLIADEPTSALDVTVQLQVLAIMDDLVKERGMGLILISHDLPLVASFCDRILVMYAGRIVEELEASKLDQAQHPYAKGLLSCLPNNAIKGQPIATLQRQDSWLDGTLNAQGKLI</sequence>
<protein>
    <recommendedName>
        <fullName evidence="8">ABC-type dipeptide transporter</fullName>
        <ecNumber evidence="8">7.4.2.9</ecNumber>
    </recommendedName>
</protein>
<keyword evidence="5" id="KW-0547">Nucleotide-binding</keyword>
<dbReference type="EMBL" id="JBAKBA010000012">
    <property type="protein sequence ID" value="MEL0658882.1"/>
    <property type="molecule type" value="Genomic_DNA"/>
</dbReference>
<evidence type="ECO:0000256" key="8">
    <source>
        <dbReference type="ARBA" id="ARBA00038852"/>
    </source>
</evidence>
<dbReference type="PROSITE" id="PS50893">
    <property type="entry name" value="ABC_TRANSPORTER_2"/>
    <property type="match status" value="1"/>
</dbReference>
<dbReference type="RefSeq" id="WP_341627502.1">
    <property type="nucleotide sequence ID" value="NZ_JBAKBA010000012.1"/>
</dbReference>
<name>A0ABU9HB56_9GAMM</name>
<dbReference type="Proteomes" id="UP001366060">
    <property type="component" value="Unassembled WGS sequence"/>
</dbReference>
<evidence type="ECO:0000256" key="3">
    <source>
        <dbReference type="ARBA" id="ARBA00022448"/>
    </source>
</evidence>
<evidence type="ECO:0000259" key="10">
    <source>
        <dbReference type="PROSITE" id="PS50893"/>
    </source>
</evidence>
<dbReference type="InterPro" id="IPR027417">
    <property type="entry name" value="P-loop_NTPase"/>
</dbReference>
<organism evidence="11 12">
    <name type="scientific">Psychromonas arctica</name>
    <dbReference type="NCBI Taxonomy" id="168275"/>
    <lineage>
        <taxon>Bacteria</taxon>
        <taxon>Pseudomonadati</taxon>
        <taxon>Pseudomonadota</taxon>
        <taxon>Gammaproteobacteria</taxon>
        <taxon>Alteromonadales</taxon>
        <taxon>Psychromonadaceae</taxon>
        <taxon>Psychromonas</taxon>
    </lineage>
</organism>
<comment type="catalytic activity">
    <reaction evidence="9">
        <text>a dipeptide(out) + ATP + H2O = a dipeptide(in) + ADP + phosphate + H(+)</text>
        <dbReference type="Rhea" id="RHEA:23120"/>
        <dbReference type="ChEBI" id="CHEBI:15377"/>
        <dbReference type="ChEBI" id="CHEBI:15378"/>
        <dbReference type="ChEBI" id="CHEBI:30616"/>
        <dbReference type="ChEBI" id="CHEBI:43474"/>
        <dbReference type="ChEBI" id="CHEBI:90799"/>
        <dbReference type="ChEBI" id="CHEBI:456216"/>
        <dbReference type="EC" id="7.4.2.9"/>
    </reaction>
</comment>
<keyword evidence="12" id="KW-1185">Reference proteome</keyword>
<dbReference type="PANTHER" id="PTHR43297">
    <property type="entry name" value="OLIGOPEPTIDE TRANSPORT ATP-BINDING PROTEIN APPD"/>
    <property type="match status" value="1"/>
</dbReference>
<evidence type="ECO:0000313" key="11">
    <source>
        <dbReference type="EMBL" id="MEL0658882.1"/>
    </source>
</evidence>
<evidence type="ECO:0000313" key="12">
    <source>
        <dbReference type="Proteomes" id="UP001366060"/>
    </source>
</evidence>
<keyword evidence="7" id="KW-0472">Membrane</keyword>
<keyword evidence="4" id="KW-1003">Cell membrane</keyword>
<dbReference type="SUPFAM" id="SSF52540">
    <property type="entry name" value="P-loop containing nucleoside triphosphate hydrolases"/>
    <property type="match status" value="1"/>
</dbReference>
<keyword evidence="6 11" id="KW-0067">ATP-binding</keyword>
<reference evidence="11 12" key="1">
    <citation type="submission" date="2024-02" db="EMBL/GenBank/DDBJ databases">
        <title>Bacteria isolated from the canopy kelp, Nereocystis luetkeana.</title>
        <authorList>
            <person name="Pfister C.A."/>
            <person name="Younker I.T."/>
            <person name="Light S.H."/>
        </authorList>
    </citation>
    <scope>NUCLEOTIDE SEQUENCE [LARGE SCALE GENOMIC DNA]</scope>
    <source>
        <strain evidence="11 12">TI.2.07</strain>
    </source>
</reference>
<evidence type="ECO:0000256" key="4">
    <source>
        <dbReference type="ARBA" id="ARBA00022475"/>
    </source>
</evidence>